<dbReference type="EMBL" id="CM056741">
    <property type="protein sequence ID" value="KAJ8685724.1"/>
    <property type="molecule type" value="Genomic_DNA"/>
</dbReference>
<evidence type="ECO:0000313" key="2">
    <source>
        <dbReference type="Proteomes" id="UP001239111"/>
    </source>
</evidence>
<dbReference type="Proteomes" id="UP001239111">
    <property type="component" value="Chromosome 1"/>
</dbReference>
<evidence type="ECO:0000313" key="1">
    <source>
        <dbReference type="EMBL" id="KAJ8685724.1"/>
    </source>
</evidence>
<comment type="caution">
    <text evidence="1">The sequence shown here is derived from an EMBL/GenBank/DDBJ whole genome shotgun (WGS) entry which is preliminary data.</text>
</comment>
<protein>
    <submittedName>
        <fullName evidence="1">Uncharacterized protein</fullName>
    </submittedName>
</protein>
<name>A0ACC2PQZ8_9HYME</name>
<gene>
    <name evidence="1" type="ORF">QAD02_021517</name>
</gene>
<keyword evidence="2" id="KW-1185">Reference proteome</keyword>
<proteinExistence type="predicted"/>
<accession>A0ACC2PQZ8</accession>
<reference evidence="1" key="1">
    <citation type="submission" date="2023-04" db="EMBL/GenBank/DDBJ databases">
        <title>A chromosome-level genome assembly of the parasitoid wasp Eretmocerus hayati.</title>
        <authorList>
            <person name="Zhong Y."/>
            <person name="Liu S."/>
            <person name="Liu Y."/>
        </authorList>
    </citation>
    <scope>NUCLEOTIDE SEQUENCE</scope>
    <source>
        <strain evidence="1">ZJU_SS_LIU_2023</strain>
    </source>
</reference>
<organism evidence="1 2">
    <name type="scientific">Eretmocerus hayati</name>
    <dbReference type="NCBI Taxonomy" id="131215"/>
    <lineage>
        <taxon>Eukaryota</taxon>
        <taxon>Metazoa</taxon>
        <taxon>Ecdysozoa</taxon>
        <taxon>Arthropoda</taxon>
        <taxon>Hexapoda</taxon>
        <taxon>Insecta</taxon>
        <taxon>Pterygota</taxon>
        <taxon>Neoptera</taxon>
        <taxon>Endopterygota</taxon>
        <taxon>Hymenoptera</taxon>
        <taxon>Apocrita</taxon>
        <taxon>Proctotrupomorpha</taxon>
        <taxon>Chalcidoidea</taxon>
        <taxon>Aphelinidae</taxon>
        <taxon>Aphelininae</taxon>
        <taxon>Eretmocerus</taxon>
    </lineage>
</organism>
<sequence length="134" mass="16135">MGEDGELDEPKRKDKSSNNNETMRRKRYRLTNLVGRRMLERKRRSARTFPKGPKKILGDDKWQEEEERRTGYEHHERGKGGAFKEQFRGQEEKPKKSRTKEEKEWGDGGEITMGEIETVIKQLKEKERKWTRWN</sequence>